<proteinExistence type="predicted"/>
<name>A0A164ICB9_9CRUS</name>
<evidence type="ECO:0000313" key="2">
    <source>
        <dbReference type="Proteomes" id="UP000076858"/>
    </source>
</evidence>
<evidence type="ECO:0000313" key="1">
    <source>
        <dbReference type="EMBL" id="KZS01108.1"/>
    </source>
</evidence>
<dbReference type="AlphaFoldDB" id="A0A164ICB9"/>
<reference evidence="1 2" key="1">
    <citation type="submission" date="2016-03" db="EMBL/GenBank/DDBJ databases">
        <title>EvidentialGene: Evidence-directed Construction of Genes on Genomes.</title>
        <authorList>
            <person name="Gilbert D.G."/>
            <person name="Choi J.-H."/>
            <person name="Mockaitis K."/>
            <person name="Colbourne J."/>
            <person name="Pfrender M."/>
        </authorList>
    </citation>
    <scope>NUCLEOTIDE SEQUENCE [LARGE SCALE GENOMIC DNA]</scope>
    <source>
        <strain evidence="1 2">Xinb3</strain>
        <tissue evidence="1">Complete organism</tissue>
    </source>
</reference>
<dbReference type="Proteomes" id="UP000076858">
    <property type="component" value="Unassembled WGS sequence"/>
</dbReference>
<comment type="caution">
    <text evidence="1">The sequence shown here is derived from an EMBL/GenBank/DDBJ whole genome shotgun (WGS) entry which is preliminary data.</text>
</comment>
<keyword evidence="2" id="KW-1185">Reference proteome</keyword>
<organism evidence="1 2">
    <name type="scientific">Daphnia magna</name>
    <dbReference type="NCBI Taxonomy" id="35525"/>
    <lineage>
        <taxon>Eukaryota</taxon>
        <taxon>Metazoa</taxon>
        <taxon>Ecdysozoa</taxon>
        <taxon>Arthropoda</taxon>
        <taxon>Crustacea</taxon>
        <taxon>Branchiopoda</taxon>
        <taxon>Diplostraca</taxon>
        <taxon>Cladocera</taxon>
        <taxon>Anomopoda</taxon>
        <taxon>Daphniidae</taxon>
        <taxon>Daphnia</taxon>
    </lineage>
</organism>
<evidence type="ECO:0008006" key="3">
    <source>
        <dbReference type="Google" id="ProtNLM"/>
    </source>
</evidence>
<dbReference type="EMBL" id="LRGB01007584">
    <property type="protein sequence ID" value="KZS01108.1"/>
    <property type="molecule type" value="Genomic_DNA"/>
</dbReference>
<sequence length="215" mass="23155">MKVARMVPGGLIPDSLFEDHIVFNCPDAGKTLMVALRAWDTNGNSNSCMVNVTVQDKHTPKISCPAPAAIDCKDVFTGMDLTKYGNALAIDACGATVTEETPKFILNSCRVGTIERTFRATDSQGSATCTQVITVGNSDVFDPLTDVTKPLDYTVNDRCSADELKPESLPAIYGNPVIRQSACGLAAASYKDDVFNIVTDLEAHMIHMFSNKPSK</sequence>
<gene>
    <name evidence="1" type="ORF">APZ42_002326</name>
</gene>
<protein>
    <recommendedName>
        <fullName evidence="3">HYR domain-containing protein</fullName>
    </recommendedName>
</protein>
<accession>A0A164ICB9</accession>